<evidence type="ECO:0000256" key="1">
    <source>
        <dbReference type="SAM" id="SignalP"/>
    </source>
</evidence>
<reference evidence="2 3" key="1">
    <citation type="journal article" date="2014" name="J. Microbiol.">
        <title>Diaminobutyricibacter tongyongensis gen. nov., sp. nov. and Homoserinibacter gongjuensis gen. nov., sp. nov. belong to the family Microbacteriaceae.</title>
        <authorList>
            <person name="Kim S.J."/>
            <person name="Ahn J.H."/>
            <person name="Weon H.Y."/>
            <person name="Hamada M."/>
            <person name="Suzuki K."/>
            <person name="Kwon S.W."/>
        </authorList>
    </citation>
    <scope>NUCLEOTIDE SEQUENCE [LARGE SCALE GENOMIC DNA]</scope>
    <source>
        <strain evidence="2 3">NBRC 108724</strain>
    </source>
</reference>
<keyword evidence="1" id="KW-0732">Signal</keyword>
<dbReference type="AlphaFoldDB" id="A0A6L9XVP7"/>
<dbReference type="NCBIfam" id="TIGR01653">
    <property type="entry name" value="lactococcin_972"/>
    <property type="match status" value="1"/>
</dbReference>
<dbReference type="Gene3D" id="2.60.40.2850">
    <property type="match status" value="1"/>
</dbReference>
<sequence length="98" mass="10323">MKSLTKVLALAAATAALLTVGVTGAQAAITTAYPEGGTWKYGVSGKYTTSDYLHNSRVHRSTAVGVNTVSSYWIKPGSWSYTQAISALGGNKAYYDVQ</sequence>
<feature type="signal peptide" evidence="1">
    <location>
        <begin position="1"/>
        <end position="27"/>
    </location>
</feature>
<evidence type="ECO:0000313" key="2">
    <source>
        <dbReference type="EMBL" id="NEN05376.1"/>
    </source>
</evidence>
<gene>
    <name evidence="2" type="ORF">G3T36_05775</name>
</gene>
<dbReference type="Proteomes" id="UP000474967">
    <property type="component" value="Unassembled WGS sequence"/>
</dbReference>
<keyword evidence="3" id="KW-1185">Reference proteome</keyword>
<accession>A0A6L9XVP7</accession>
<protein>
    <submittedName>
        <fullName evidence="2">Lactococcin 972 family bacteriocin</fullName>
    </submittedName>
</protein>
<comment type="caution">
    <text evidence="2">The sequence shown here is derived from an EMBL/GenBank/DDBJ whole genome shotgun (WGS) entry which is preliminary data.</text>
</comment>
<dbReference type="InterPro" id="IPR006540">
    <property type="entry name" value="Lactococcin_972"/>
</dbReference>
<dbReference type="EMBL" id="JAAGWY010000001">
    <property type="protein sequence ID" value="NEN05376.1"/>
    <property type="molecule type" value="Genomic_DNA"/>
</dbReference>
<dbReference type="RefSeq" id="WP_163288599.1">
    <property type="nucleotide sequence ID" value="NZ_JAAGWY010000001.1"/>
</dbReference>
<feature type="chain" id="PRO_5026665707" evidence="1">
    <location>
        <begin position="28"/>
        <end position="98"/>
    </location>
</feature>
<proteinExistence type="predicted"/>
<dbReference type="Pfam" id="PF09683">
    <property type="entry name" value="Lactococcin_972"/>
    <property type="match status" value="1"/>
</dbReference>
<evidence type="ECO:0000313" key="3">
    <source>
        <dbReference type="Proteomes" id="UP000474967"/>
    </source>
</evidence>
<organism evidence="2 3">
    <name type="scientific">Leifsonia tongyongensis</name>
    <dbReference type="NCBI Taxonomy" id="1268043"/>
    <lineage>
        <taxon>Bacteria</taxon>
        <taxon>Bacillati</taxon>
        <taxon>Actinomycetota</taxon>
        <taxon>Actinomycetes</taxon>
        <taxon>Micrococcales</taxon>
        <taxon>Microbacteriaceae</taxon>
        <taxon>Leifsonia</taxon>
    </lineage>
</organism>
<name>A0A6L9XVP7_9MICO</name>